<feature type="domain" description="DSBA-like thioredoxin" evidence="1">
    <location>
        <begin position="6"/>
        <end position="204"/>
    </location>
</feature>
<accession>A0A810MW98</accession>
<evidence type="ECO:0000313" key="2">
    <source>
        <dbReference type="EMBL" id="BCJ65456.1"/>
    </source>
</evidence>
<dbReference type="SUPFAM" id="SSF52833">
    <property type="entry name" value="Thioredoxin-like"/>
    <property type="match status" value="1"/>
</dbReference>
<dbReference type="Pfam" id="PF01323">
    <property type="entry name" value="DSBA"/>
    <property type="match status" value="1"/>
</dbReference>
<protein>
    <submittedName>
        <fullName evidence="2">Polyketide synthase</fullName>
    </submittedName>
</protein>
<dbReference type="Proteomes" id="UP000680866">
    <property type="component" value="Chromosome"/>
</dbReference>
<dbReference type="AlphaFoldDB" id="A0A810MW98"/>
<proteinExistence type="predicted"/>
<name>A0A810MW98_9ACTN</name>
<dbReference type="InterPro" id="IPR036249">
    <property type="entry name" value="Thioredoxin-like_sf"/>
</dbReference>
<dbReference type="InterPro" id="IPR001853">
    <property type="entry name" value="DSBA-like_thioredoxin_dom"/>
</dbReference>
<sequence>MPPFVEIDIYSDVVCPWCYIGKRKLEQALESYDGDVTIRYRPFQLDPRPVDRPQPLLTALAGKFGGPDRVGEIVARVTGAAAGAGLHLDFDSALSANTFDAHRLVWFADQRGRAAEVIEALYRAHFTQGVDIGSPDALATVAAGAGLDEAEARAFLDSPTGTAEVRMDLAEARELGVSSVPTFVFAGKYAVTGAQDVDTLRGVLEEVRRREAAEAALRPVGVPSAGDKADGCTDDSCAV</sequence>
<keyword evidence="3" id="KW-1185">Reference proteome</keyword>
<evidence type="ECO:0000313" key="3">
    <source>
        <dbReference type="Proteomes" id="UP000680866"/>
    </source>
</evidence>
<dbReference type="KEGG" id="pry:Prubr_24770"/>
<reference evidence="2" key="1">
    <citation type="submission" date="2020-08" db="EMBL/GenBank/DDBJ databases">
        <title>Whole genome shotgun sequence of Polymorphospora rubra NBRC 101157.</title>
        <authorList>
            <person name="Komaki H."/>
            <person name="Tamura T."/>
        </authorList>
    </citation>
    <scope>NUCLEOTIDE SEQUENCE</scope>
    <source>
        <strain evidence="2">NBRC 101157</strain>
    </source>
</reference>
<dbReference type="GO" id="GO:0016491">
    <property type="term" value="F:oxidoreductase activity"/>
    <property type="evidence" value="ECO:0007669"/>
    <property type="project" value="InterPro"/>
</dbReference>
<evidence type="ECO:0000259" key="1">
    <source>
        <dbReference type="Pfam" id="PF01323"/>
    </source>
</evidence>
<dbReference type="CDD" id="cd03024">
    <property type="entry name" value="DsbA_FrnE"/>
    <property type="match status" value="1"/>
</dbReference>
<dbReference type="PANTHER" id="PTHR13887">
    <property type="entry name" value="GLUTATHIONE S-TRANSFERASE KAPPA"/>
    <property type="match status" value="1"/>
</dbReference>
<gene>
    <name evidence="2" type="primary">frnE</name>
    <name evidence="2" type="ORF">Prubr_24770</name>
</gene>
<organism evidence="2 3">
    <name type="scientific">Polymorphospora rubra</name>
    <dbReference type="NCBI Taxonomy" id="338584"/>
    <lineage>
        <taxon>Bacteria</taxon>
        <taxon>Bacillati</taxon>
        <taxon>Actinomycetota</taxon>
        <taxon>Actinomycetes</taxon>
        <taxon>Micromonosporales</taxon>
        <taxon>Micromonosporaceae</taxon>
        <taxon>Polymorphospora</taxon>
    </lineage>
</organism>
<dbReference type="Gene3D" id="3.40.30.10">
    <property type="entry name" value="Glutaredoxin"/>
    <property type="match status" value="1"/>
</dbReference>
<dbReference type="PANTHER" id="PTHR13887:SF41">
    <property type="entry name" value="THIOREDOXIN SUPERFAMILY PROTEIN"/>
    <property type="match status" value="1"/>
</dbReference>
<dbReference type="EMBL" id="AP023359">
    <property type="protein sequence ID" value="BCJ65456.1"/>
    <property type="molecule type" value="Genomic_DNA"/>
</dbReference>